<feature type="transmembrane region" description="Helical" evidence="13">
    <location>
        <begin position="211"/>
        <end position="229"/>
    </location>
</feature>
<evidence type="ECO:0000256" key="9">
    <source>
        <dbReference type="ARBA" id="ARBA00022967"/>
    </source>
</evidence>
<dbReference type="InterPro" id="IPR050173">
    <property type="entry name" value="ABC_transporter_C-like"/>
</dbReference>
<evidence type="ECO:0000256" key="2">
    <source>
        <dbReference type="ARBA" id="ARBA00009726"/>
    </source>
</evidence>
<dbReference type="FunFam" id="3.40.50.300:FF:000450">
    <property type="entry name" value="ABC transporter C family member 2"/>
    <property type="match status" value="1"/>
</dbReference>
<gene>
    <name evidence="16" type="ORF">AYI68_g3096</name>
</gene>
<dbReference type="InterPro" id="IPR036640">
    <property type="entry name" value="ABC1_TM_sf"/>
</dbReference>
<feature type="transmembrane region" description="Helical" evidence="13">
    <location>
        <begin position="401"/>
        <end position="421"/>
    </location>
</feature>
<dbReference type="CDD" id="cd18579">
    <property type="entry name" value="ABC_6TM_ABCC_D1"/>
    <property type="match status" value="1"/>
</dbReference>
<dbReference type="FunFam" id="1.20.1560.10:FF:000020">
    <property type="entry name" value="ABC metal ion transporter"/>
    <property type="match status" value="1"/>
</dbReference>
<dbReference type="InterPro" id="IPR003593">
    <property type="entry name" value="AAA+_ATPase"/>
</dbReference>
<dbReference type="PROSITE" id="PS50893">
    <property type="entry name" value="ABC_TRANSPORTER_2"/>
    <property type="match status" value="1"/>
</dbReference>
<evidence type="ECO:0000259" key="14">
    <source>
        <dbReference type="PROSITE" id="PS50893"/>
    </source>
</evidence>
<dbReference type="Gene3D" id="1.20.1560.10">
    <property type="entry name" value="ABC transporter type 1, transmembrane domain"/>
    <property type="match status" value="2"/>
</dbReference>
<feature type="transmembrane region" description="Helical" evidence="13">
    <location>
        <begin position="983"/>
        <end position="1009"/>
    </location>
</feature>
<organism evidence="16 17">
    <name type="scientific">Smittium mucronatum</name>
    <dbReference type="NCBI Taxonomy" id="133383"/>
    <lineage>
        <taxon>Eukaryota</taxon>
        <taxon>Fungi</taxon>
        <taxon>Fungi incertae sedis</taxon>
        <taxon>Zoopagomycota</taxon>
        <taxon>Kickxellomycotina</taxon>
        <taxon>Harpellomycetes</taxon>
        <taxon>Harpellales</taxon>
        <taxon>Legeriomycetaceae</taxon>
        <taxon>Smittium</taxon>
    </lineage>
</organism>
<dbReference type="SMART" id="SM00382">
    <property type="entry name" value="AAA"/>
    <property type="match status" value="1"/>
</dbReference>
<dbReference type="Gene3D" id="3.40.50.300">
    <property type="entry name" value="P-loop containing nucleotide triphosphate hydrolases"/>
    <property type="match status" value="1"/>
</dbReference>
<evidence type="ECO:0000256" key="6">
    <source>
        <dbReference type="ARBA" id="ARBA00022737"/>
    </source>
</evidence>
<feature type="domain" description="ABC transporter" evidence="14">
    <location>
        <begin position="514"/>
        <end position="739"/>
    </location>
</feature>
<evidence type="ECO:0000256" key="10">
    <source>
        <dbReference type="ARBA" id="ARBA00022989"/>
    </source>
</evidence>
<dbReference type="GO" id="GO:0005524">
    <property type="term" value="F:ATP binding"/>
    <property type="evidence" value="ECO:0007669"/>
    <property type="project" value="UniProtKB-KW"/>
</dbReference>
<dbReference type="InterPro" id="IPR017871">
    <property type="entry name" value="ABC_transporter-like_CS"/>
</dbReference>
<feature type="transmembrane region" description="Helical" evidence="13">
    <location>
        <begin position="855"/>
        <end position="881"/>
    </location>
</feature>
<evidence type="ECO:0000256" key="8">
    <source>
        <dbReference type="ARBA" id="ARBA00022840"/>
    </source>
</evidence>
<dbReference type="PANTHER" id="PTHR24223">
    <property type="entry name" value="ATP-BINDING CASSETTE SUB-FAMILY C"/>
    <property type="match status" value="1"/>
</dbReference>
<keyword evidence="17" id="KW-1185">Reference proteome</keyword>
<dbReference type="GO" id="GO:0140359">
    <property type="term" value="F:ABC-type transporter activity"/>
    <property type="evidence" value="ECO:0007669"/>
    <property type="project" value="InterPro"/>
</dbReference>
<evidence type="ECO:0000313" key="16">
    <source>
        <dbReference type="EMBL" id="OLY82777.1"/>
    </source>
</evidence>
<feature type="transmembrane region" description="Helical" evidence="13">
    <location>
        <begin position="1087"/>
        <end position="1107"/>
    </location>
</feature>
<feature type="transmembrane region" description="Helical" evidence="13">
    <location>
        <begin position="433"/>
        <end position="455"/>
    </location>
</feature>
<dbReference type="EMBL" id="LSSL01001251">
    <property type="protein sequence ID" value="OLY82777.1"/>
    <property type="molecule type" value="Genomic_DNA"/>
</dbReference>
<dbReference type="SUPFAM" id="SSF52540">
    <property type="entry name" value="P-loop containing nucleoside triphosphate hydrolases"/>
    <property type="match status" value="1"/>
</dbReference>
<dbReference type="Pfam" id="PF00005">
    <property type="entry name" value="ABC_tran"/>
    <property type="match status" value="1"/>
</dbReference>
<name>A0A1R0H0X1_9FUNG</name>
<protein>
    <submittedName>
        <fullName evidence="16">Metal resistance protein YCF1</fullName>
    </submittedName>
</protein>
<evidence type="ECO:0000256" key="1">
    <source>
        <dbReference type="ARBA" id="ARBA00004128"/>
    </source>
</evidence>
<keyword evidence="6" id="KW-0677">Repeat</keyword>
<dbReference type="CDD" id="cd18580">
    <property type="entry name" value="ABC_6TM_ABCC_D2"/>
    <property type="match status" value="1"/>
</dbReference>
<evidence type="ECO:0000256" key="7">
    <source>
        <dbReference type="ARBA" id="ARBA00022741"/>
    </source>
</evidence>
<dbReference type="InterPro" id="IPR011527">
    <property type="entry name" value="ABC1_TM_dom"/>
</dbReference>
<dbReference type="STRING" id="133383.A0A1R0H0X1"/>
<dbReference type="PROSITE" id="PS50929">
    <property type="entry name" value="ABC_TM1F"/>
    <property type="match status" value="2"/>
</dbReference>
<evidence type="ECO:0000256" key="5">
    <source>
        <dbReference type="ARBA" id="ARBA00022692"/>
    </source>
</evidence>
<keyword evidence="8" id="KW-0067">ATP-binding</keyword>
<keyword evidence="9" id="KW-1278">Translocase</keyword>
<feature type="domain" description="ABC transmembrane type-1" evidence="15">
    <location>
        <begin position="171"/>
        <end position="460"/>
    </location>
</feature>
<sequence length="1249" mass="141676">MIILQKNDASFFTSSKLSQLYWFFNILSFLVVLNTKCRLLFYSLFNFEIYTLISNILAQVCLLLSLSLQNYDSPNPFLPAQEFSPNSINFKTPPPEENSNIFSITTYSWIYPLIKLRSKRKISNDDMYTLPKVSDTPIVSENFWSMWLEERKSNRNSLLMVIIKNFSGSMLIAAFCKFINDISQFMLPILLKYLLDFVSTYSSDTPLDPLIGIYYAFAMLLFSLIRSVALNQHFNHNNFTAMGVRAGLISNIYKKSMLLSNKSRAKYNSGDIINRMSVDSQRIYEFIQYSQNIWSSPFQVILALYLSFVTLGWSAIVGLIIMILFIPLNAMFTGWVQKVQEEQMQNKDSRVRLTQESLQGIKIIKLYAWETPFLERIRSVRNNLELVSLKQFGVISVYQSIIYVFIPFLVTLLSFATYAIFDGKSRGPLNSNLIFVSVASFNLLQFPLIIMPYTLNMLIEAKIGLERIREYLMSEELENNTITRLDIDGNGIGLDGNPINAEQLELNEDVLVSVKNANFWWDYNPAESKPTLSNVSFSVKNGELLSVVGKVGSGKSSLLHSLLGEMSKSAGSVTIRGKIAYVPQQPWIMNCSARDNILFGLDYDPEFYSKVVFACCLEHDFSLLPNGDKSEIGEKGTNLSGGQKARLGLARAVYSRSDVYLLDDPLSAVDVHVGHHLFKHVLGPEGLLKSKARILCTNAISYLRHSDSVLLLQDGVVLDQGDFPTLLLNNTIFSKLIEDYGSIASHIDSQTDSETDQPVSENASYDGSSVDDALESTKNNTEVNSESNFFETCDDFKDTDSVHPLSFQRKNSVLQVDLDQESVFSNDGVLIEEETSKTGSVDRKIYLEYMKYCGIFYFLFFIVAFIISEALVVLSVVWLKYWGLSNESGQNYLFYYLGIFSLIGFFYSLLVGLRQYVLMSVCAVRASKITHENMLVSIFKSPMSFFDTTPHGRIINRFSKDQSTLDEEVPYSLSEWLTELLNIASNVVAIVFTLPAFFVFAVPAAILFLKLQDIYLNVSRELKRLDSVSKSPIYQNFQETLDGISTIRSFGQKERFEGINGTRLDTNQKVIYSFFALNRWVSVRLDFMSSFMIFFIALVSVLLLSYYDDMKLINSGTIGSALTFAFAITNSLSWCIRMYCKIETDIVSLERINEYSNLVSEKFEPEAGEATDPKMLLHWPGKGSLEFKSYSTVYREGLKPVLKNLSFDIKASEKGGVFRQYDYNDCAPHQHDFGFGSDPGAGRWRGSRV</sequence>
<evidence type="ECO:0000256" key="13">
    <source>
        <dbReference type="SAM" id="Phobius"/>
    </source>
</evidence>
<evidence type="ECO:0000256" key="12">
    <source>
        <dbReference type="SAM" id="MobiDB-lite"/>
    </source>
</evidence>
<feature type="region of interest" description="Disordered" evidence="12">
    <location>
        <begin position="748"/>
        <end position="780"/>
    </location>
</feature>
<dbReference type="GO" id="GO:0000329">
    <property type="term" value="C:fungal-type vacuole membrane"/>
    <property type="evidence" value="ECO:0007669"/>
    <property type="project" value="UniProtKB-ARBA"/>
</dbReference>
<evidence type="ECO:0000259" key="15">
    <source>
        <dbReference type="PROSITE" id="PS50929"/>
    </source>
</evidence>
<dbReference type="InterPro" id="IPR044726">
    <property type="entry name" value="ABCC_6TM_D2"/>
</dbReference>
<dbReference type="PROSITE" id="PS00211">
    <property type="entry name" value="ABC_TRANSPORTER_1"/>
    <property type="match status" value="1"/>
</dbReference>
<feature type="transmembrane region" description="Helical" evidence="13">
    <location>
        <begin position="20"/>
        <end position="37"/>
    </location>
</feature>
<keyword evidence="5 13" id="KW-0812">Transmembrane</keyword>
<evidence type="ECO:0000256" key="3">
    <source>
        <dbReference type="ARBA" id="ARBA00022448"/>
    </source>
</evidence>
<comment type="caution">
    <text evidence="16">The sequence shown here is derived from an EMBL/GenBank/DDBJ whole genome shotgun (WGS) entry which is preliminary data.</text>
</comment>
<evidence type="ECO:0000256" key="4">
    <source>
        <dbReference type="ARBA" id="ARBA00022554"/>
    </source>
</evidence>
<dbReference type="CDD" id="cd03250">
    <property type="entry name" value="ABCC_MRP_domain1"/>
    <property type="match status" value="1"/>
</dbReference>
<feature type="domain" description="ABC transmembrane type-1" evidence="15">
    <location>
        <begin position="859"/>
        <end position="1144"/>
    </location>
</feature>
<proteinExistence type="inferred from homology"/>
<reference evidence="16 17" key="1">
    <citation type="journal article" date="2016" name="Mol. Biol. Evol.">
        <title>Genome-Wide Survey of Gut Fungi (Harpellales) Reveals the First Horizontally Transferred Ubiquitin Gene from a Mosquito Host.</title>
        <authorList>
            <person name="Wang Y."/>
            <person name="White M.M."/>
            <person name="Kvist S."/>
            <person name="Moncalvo J.M."/>
        </authorList>
    </citation>
    <scope>NUCLEOTIDE SEQUENCE [LARGE SCALE GENOMIC DNA]</scope>
    <source>
        <strain evidence="16 17">ALG-7-W6</strain>
    </source>
</reference>
<feature type="transmembrane region" description="Helical" evidence="13">
    <location>
        <begin position="300"/>
        <end position="326"/>
    </location>
</feature>
<evidence type="ECO:0000313" key="17">
    <source>
        <dbReference type="Proteomes" id="UP000187455"/>
    </source>
</evidence>
<comment type="subcellular location">
    <subcellularLocation>
        <location evidence="1">Vacuole membrane</location>
        <topology evidence="1">Multi-pass membrane protein</topology>
    </subcellularLocation>
</comment>
<dbReference type="Pfam" id="PF00664">
    <property type="entry name" value="ABC_membrane"/>
    <property type="match status" value="2"/>
</dbReference>
<dbReference type="Proteomes" id="UP000187455">
    <property type="component" value="Unassembled WGS sequence"/>
</dbReference>
<keyword evidence="7" id="KW-0547">Nucleotide-binding</keyword>
<dbReference type="SUPFAM" id="SSF90123">
    <property type="entry name" value="ABC transporter transmembrane region"/>
    <property type="match status" value="2"/>
</dbReference>
<keyword evidence="11 13" id="KW-0472">Membrane</keyword>
<feature type="compositionally biased region" description="Polar residues" evidence="12">
    <location>
        <begin position="748"/>
        <end position="767"/>
    </location>
</feature>
<accession>A0A1R0H0X1</accession>
<feature type="transmembrane region" description="Helical" evidence="13">
    <location>
        <begin position="893"/>
        <end position="910"/>
    </location>
</feature>
<dbReference type="InterPro" id="IPR044746">
    <property type="entry name" value="ABCC_6TM_D1"/>
</dbReference>
<dbReference type="OrthoDB" id="6500128at2759"/>
<comment type="similarity">
    <text evidence="2">Belongs to the ABC transporter superfamily. ABCC family. Conjugate transporter (TC 3.A.1.208) subfamily.</text>
</comment>
<dbReference type="FunFam" id="1.20.1560.10:FF:000010">
    <property type="entry name" value="Multidrug resistance-associated ABC transporter"/>
    <property type="match status" value="1"/>
</dbReference>
<feature type="transmembrane region" description="Helical" evidence="13">
    <location>
        <begin position="1113"/>
        <end position="1136"/>
    </location>
</feature>
<evidence type="ECO:0000256" key="11">
    <source>
        <dbReference type="ARBA" id="ARBA00023136"/>
    </source>
</evidence>
<dbReference type="PANTHER" id="PTHR24223:SF443">
    <property type="entry name" value="MULTIDRUG-RESISTANCE LIKE PROTEIN 1, ISOFORM I"/>
    <property type="match status" value="1"/>
</dbReference>
<keyword evidence="3" id="KW-0813">Transport</keyword>
<dbReference type="AlphaFoldDB" id="A0A1R0H0X1"/>
<dbReference type="GO" id="GO:0016887">
    <property type="term" value="F:ATP hydrolysis activity"/>
    <property type="evidence" value="ECO:0007669"/>
    <property type="project" value="InterPro"/>
</dbReference>
<dbReference type="InterPro" id="IPR027417">
    <property type="entry name" value="P-loop_NTPase"/>
</dbReference>
<feature type="transmembrane region" description="Helical" evidence="13">
    <location>
        <begin position="170"/>
        <end position="191"/>
    </location>
</feature>
<dbReference type="InterPro" id="IPR003439">
    <property type="entry name" value="ABC_transporter-like_ATP-bd"/>
</dbReference>
<keyword evidence="10 13" id="KW-1133">Transmembrane helix</keyword>
<keyword evidence="4" id="KW-0926">Vacuole</keyword>